<gene>
    <name evidence="1" type="ORF">SMN809_LOCUS61238</name>
</gene>
<organism evidence="1 2">
    <name type="scientific">Rotaria magnacalcarata</name>
    <dbReference type="NCBI Taxonomy" id="392030"/>
    <lineage>
        <taxon>Eukaryota</taxon>
        <taxon>Metazoa</taxon>
        <taxon>Spiralia</taxon>
        <taxon>Gnathifera</taxon>
        <taxon>Rotifera</taxon>
        <taxon>Eurotatoria</taxon>
        <taxon>Bdelloidea</taxon>
        <taxon>Philodinida</taxon>
        <taxon>Philodinidae</taxon>
        <taxon>Rotaria</taxon>
    </lineage>
</organism>
<feature type="non-terminal residue" evidence="1">
    <location>
        <position position="1"/>
    </location>
</feature>
<dbReference type="Proteomes" id="UP000676336">
    <property type="component" value="Unassembled WGS sequence"/>
</dbReference>
<comment type="caution">
    <text evidence="1">The sequence shown here is derived from an EMBL/GenBank/DDBJ whole genome shotgun (WGS) entry which is preliminary data.</text>
</comment>
<feature type="non-terminal residue" evidence="1">
    <location>
        <position position="61"/>
    </location>
</feature>
<proteinExistence type="predicted"/>
<dbReference type="EMBL" id="CAJOBI010244203">
    <property type="protein sequence ID" value="CAF5091290.1"/>
    <property type="molecule type" value="Genomic_DNA"/>
</dbReference>
<reference evidence="1" key="1">
    <citation type="submission" date="2021-02" db="EMBL/GenBank/DDBJ databases">
        <authorList>
            <person name="Nowell W R."/>
        </authorList>
    </citation>
    <scope>NUCLEOTIDE SEQUENCE</scope>
</reference>
<name>A0A8S3EXA1_9BILA</name>
<protein>
    <submittedName>
        <fullName evidence="1">Uncharacterized protein</fullName>
    </submittedName>
</protein>
<evidence type="ECO:0000313" key="2">
    <source>
        <dbReference type="Proteomes" id="UP000676336"/>
    </source>
</evidence>
<dbReference type="AlphaFoldDB" id="A0A8S3EXA1"/>
<accession>A0A8S3EXA1</accession>
<evidence type="ECO:0000313" key="1">
    <source>
        <dbReference type="EMBL" id="CAF5091290.1"/>
    </source>
</evidence>
<sequence>SNNNNNIIQQTTSPRQQQFVYVDNLPTSIQPTIINQIPAFNSLSTNSGTASSIISLPQSQL</sequence>